<dbReference type="GO" id="GO:0008270">
    <property type="term" value="F:zinc ion binding"/>
    <property type="evidence" value="ECO:0007669"/>
    <property type="project" value="InterPro"/>
</dbReference>
<dbReference type="Pfam" id="PF04082">
    <property type="entry name" value="Fungal_trans"/>
    <property type="match status" value="1"/>
</dbReference>
<accession>A0A9P7ZDF0</accession>
<evidence type="ECO:0000256" key="4">
    <source>
        <dbReference type="ARBA" id="ARBA00023125"/>
    </source>
</evidence>
<proteinExistence type="predicted"/>
<dbReference type="Gene3D" id="4.10.240.10">
    <property type="entry name" value="Zn(2)-C6 fungal-type DNA-binding domain"/>
    <property type="match status" value="1"/>
</dbReference>
<dbReference type="GeneID" id="70290863"/>
<dbReference type="GO" id="GO:0005634">
    <property type="term" value="C:nucleus"/>
    <property type="evidence" value="ECO:0007669"/>
    <property type="project" value="UniProtKB-SubCell"/>
</dbReference>
<organism evidence="9 10">
    <name type="scientific">Emericellopsis atlantica</name>
    <dbReference type="NCBI Taxonomy" id="2614577"/>
    <lineage>
        <taxon>Eukaryota</taxon>
        <taxon>Fungi</taxon>
        <taxon>Dikarya</taxon>
        <taxon>Ascomycota</taxon>
        <taxon>Pezizomycotina</taxon>
        <taxon>Sordariomycetes</taxon>
        <taxon>Hypocreomycetidae</taxon>
        <taxon>Hypocreales</taxon>
        <taxon>Bionectriaceae</taxon>
        <taxon>Emericellopsis</taxon>
    </lineage>
</organism>
<feature type="compositionally biased region" description="Polar residues" evidence="7">
    <location>
        <begin position="59"/>
        <end position="73"/>
    </location>
</feature>
<dbReference type="OrthoDB" id="3163292at2759"/>
<evidence type="ECO:0000256" key="7">
    <source>
        <dbReference type="SAM" id="MobiDB-lite"/>
    </source>
</evidence>
<dbReference type="SMART" id="SM00906">
    <property type="entry name" value="Fungal_trans"/>
    <property type="match status" value="1"/>
</dbReference>
<dbReference type="PROSITE" id="PS50048">
    <property type="entry name" value="ZN2_CY6_FUNGAL_2"/>
    <property type="match status" value="1"/>
</dbReference>
<dbReference type="SUPFAM" id="SSF57701">
    <property type="entry name" value="Zn2/Cys6 DNA-binding domain"/>
    <property type="match status" value="1"/>
</dbReference>
<feature type="compositionally biased region" description="Polar residues" evidence="7">
    <location>
        <begin position="98"/>
        <end position="108"/>
    </location>
</feature>
<comment type="subcellular location">
    <subcellularLocation>
        <location evidence="1">Nucleus</location>
    </subcellularLocation>
</comment>
<evidence type="ECO:0000256" key="1">
    <source>
        <dbReference type="ARBA" id="ARBA00004123"/>
    </source>
</evidence>
<keyword evidence="6" id="KW-0539">Nucleus</keyword>
<dbReference type="AlphaFoldDB" id="A0A9P7ZDF0"/>
<evidence type="ECO:0000256" key="6">
    <source>
        <dbReference type="ARBA" id="ARBA00023242"/>
    </source>
</evidence>
<dbReference type="GO" id="GO:0000981">
    <property type="term" value="F:DNA-binding transcription factor activity, RNA polymerase II-specific"/>
    <property type="evidence" value="ECO:0007669"/>
    <property type="project" value="InterPro"/>
</dbReference>
<dbReference type="PROSITE" id="PS00463">
    <property type="entry name" value="ZN2_CY6_FUNGAL_1"/>
    <property type="match status" value="1"/>
</dbReference>
<dbReference type="InterPro" id="IPR051089">
    <property type="entry name" value="prtT"/>
</dbReference>
<evidence type="ECO:0000256" key="3">
    <source>
        <dbReference type="ARBA" id="ARBA00023015"/>
    </source>
</evidence>
<evidence type="ECO:0000256" key="2">
    <source>
        <dbReference type="ARBA" id="ARBA00022723"/>
    </source>
</evidence>
<keyword evidence="3" id="KW-0805">Transcription regulation</keyword>
<keyword evidence="10" id="KW-1185">Reference proteome</keyword>
<comment type="caution">
    <text evidence="9">The sequence shown here is derived from an EMBL/GenBank/DDBJ whole genome shotgun (WGS) entry which is preliminary data.</text>
</comment>
<dbReference type="RefSeq" id="XP_046113666.1">
    <property type="nucleotide sequence ID" value="XM_046259960.1"/>
</dbReference>
<name>A0A9P7ZDF0_9HYPO</name>
<keyword evidence="2" id="KW-0479">Metal-binding</keyword>
<dbReference type="EMBL" id="MU251292">
    <property type="protein sequence ID" value="KAG9249742.1"/>
    <property type="molecule type" value="Genomic_DNA"/>
</dbReference>
<dbReference type="CDD" id="cd00067">
    <property type="entry name" value="GAL4"/>
    <property type="match status" value="1"/>
</dbReference>
<dbReference type="GO" id="GO:0000976">
    <property type="term" value="F:transcription cis-regulatory region binding"/>
    <property type="evidence" value="ECO:0007669"/>
    <property type="project" value="TreeGrafter"/>
</dbReference>
<dbReference type="Proteomes" id="UP000887229">
    <property type="component" value="Unassembled WGS sequence"/>
</dbReference>
<feature type="region of interest" description="Disordered" evidence="7">
    <location>
        <begin position="563"/>
        <end position="582"/>
    </location>
</feature>
<dbReference type="InterPro" id="IPR036864">
    <property type="entry name" value="Zn2-C6_fun-type_DNA-bd_sf"/>
</dbReference>
<dbReference type="GO" id="GO:0006351">
    <property type="term" value="P:DNA-templated transcription"/>
    <property type="evidence" value="ECO:0007669"/>
    <property type="project" value="InterPro"/>
</dbReference>
<feature type="domain" description="Zn(2)-C6 fungal-type" evidence="8">
    <location>
        <begin position="11"/>
        <end position="43"/>
    </location>
</feature>
<evidence type="ECO:0000313" key="10">
    <source>
        <dbReference type="Proteomes" id="UP000887229"/>
    </source>
</evidence>
<dbReference type="Pfam" id="PF00172">
    <property type="entry name" value="Zn_clus"/>
    <property type="match status" value="1"/>
</dbReference>
<evidence type="ECO:0000256" key="5">
    <source>
        <dbReference type="ARBA" id="ARBA00023163"/>
    </source>
</evidence>
<dbReference type="PANTHER" id="PTHR31845">
    <property type="entry name" value="FINGER DOMAIN PROTEIN, PUTATIVE-RELATED"/>
    <property type="match status" value="1"/>
</dbReference>
<dbReference type="InterPro" id="IPR007219">
    <property type="entry name" value="XnlR_reg_dom"/>
</dbReference>
<sequence>MPEERIRSARACMPCRRIKTRCMLRTGESRCQRCTRKSLDCVFREHQRGRRPGTRFSKDNATASVTRSPSQSPVAPYPPHEPTSTAAVAASTAAATPGPSQISHSRQQVLDAPGWETGPLQPSGLLDHAMSRGRFSLRNILSTTDPAVPDRGADPFSSLPSADPVQRGLLSLSAASSLFNSFMANLNPYISQLDPQLHTLAYVRHKSPFLVSAILAVAARVFNPPLHERLLSYAEDLLVDGFRRGRKSTETAQAVVILTYWKTPDDDRAWISLGYAVRMGMELGWHRLTRYAGSSAAGSPMTEMQKLEVRNRERTWHVLFVYDRSMSLQTGKPWIIERSDFTESVEAWCKDPLAAPGDCLLGAFVVLRLLTSEVFKLLGDRPTKGGSGRLYPLESLLAVIKGRIEEWEAKWIKAASQESCHQFLIHFYGAHLRLQLFSLPLQEVLSRKEQDLFLNFEAFWTSYSSALEMLHLLCRFSSCIHLAQDSVHVMTAYCVTFLIKILSVPSSITAQIEPEIGDAIRGAAQALRQHPVLPGTSCALQAEFLDRIIARYFVRKGEQAHAQSTPVARKEQPGHMHKLPSDGGVSLMRDWTIAATSMPGPAVFFDDDDFGGLDAIFGEGALWGGAATESVPPAQEGGFYT</sequence>
<feature type="region of interest" description="Disordered" evidence="7">
    <location>
        <begin position="47"/>
        <end position="127"/>
    </location>
</feature>
<keyword evidence="4" id="KW-0238">DNA-binding</keyword>
<keyword evidence="5" id="KW-0804">Transcription</keyword>
<feature type="compositionally biased region" description="Low complexity" evidence="7">
    <location>
        <begin position="83"/>
        <end position="96"/>
    </location>
</feature>
<dbReference type="InterPro" id="IPR001138">
    <property type="entry name" value="Zn2Cys6_DnaBD"/>
</dbReference>
<dbReference type="CDD" id="cd12148">
    <property type="entry name" value="fungal_TF_MHR"/>
    <property type="match status" value="1"/>
</dbReference>
<evidence type="ECO:0000259" key="8">
    <source>
        <dbReference type="PROSITE" id="PS50048"/>
    </source>
</evidence>
<reference evidence="9" key="1">
    <citation type="journal article" date="2021" name="IMA Fungus">
        <title>Genomic characterization of three marine fungi, including Emericellopsis atlantica sp. nov. with signatures of a generalist lifestyle and marine biomass degradation.</title>
        <authorList>
            <person name="Hagestad O.C."/>
            <person name="Hou L."/>
            <person name="Andersen J.H."/>
            <person name="Hansen E.H."/>
            <person name="Altermark B."/>
            <person name="Li C."/>
            <person name="Kuhnert E."/>
            <person name="Cox R.J."/>
            <person name="Crous P.W."/>
            <person name="Spatafora J.W."/>
            <person name="Lail K."/>
            <person name="Amirebrahimi M."/>
            <person name="Lipzen A."/>
            <person name="Pangilinan J."/>
            <person name="Andreopoulos W."/>
            <person name="Hayes R.D."/>
            <person name="Ng V."/>
            <person name="Grigoriev I.V."/>
            <person name="Jackson S.A."/>
            <person name="Sutton T.D.S."/>
            <person name="Dobson A.D.W."/>
            <person name="Rama T."/>
        </authorList>
    </citation>
    <scope>NUCLEOTIDE SEQUENCE</scope>
    <source>
        <strain evidence="9">TS7</strain>
    </source>
</reference>
<dbReference type="SMART" id="SM00066">
    <property type="entry name" value="GAL4"/>
    <property type="match status" value="1"/>
</dbReference>
<dbReference type="PANTHER" id="PTHR31845:SF19">
    <property type="entry name" value="TRANSCRIPTION FACTOR DOMAIN-CONTAINING PROTEIN"/>
    <property type="match status" value="1"/>
</dbReference>
<evidence type="ECO:0000313" key="9">
    <source>
        <dbReference type="EMBL" id="KAG9249742.1"/>
    </source>
</evidence>
<protein>
    <recommendedName>
        <fullName evidence="8">Zn(2)-C6 fungal-type domain-containing protein</fullName>
    </recommendedName>
</protein>
<gene>
    <name evidence="9" type="ORF">F5Z01DRAFT_466672</name>
</gene>